<keyword evidence="3" id="KW-1185">Reference proteome</keyword>
<dbReference type="RefSeq" id="WP_367845876.1">
    <property type="nucleotide sequence ID" value="NZ_JBFOHL010000016.1"/>
</dbReference>
<dbReference type="Proteomes" id="UP001556170">
    <property type="component" value="Unassembled WGS sequence"/>
</dbReference>
<evidence type="ECO:0008006" key="4">
    <source>
        <dbReference type="Google" id="ProtNLM"/>
    </source>
</evidence>
<gene>
    <name evidence="2" type="ORF">ABQJ56_15250</name>
</gene>
<proteinExistence type="predicted"/>
<evidence type="ECO:0000313" key="2">
    <source>
        <dbReference type="EMBL" id="MEW9625585.1"/>
    </source>
</evidence>
<feature type="signal peptide" evidence="1">
    <location>
        <begin position="1"/>
        <end position="25"/>
    </location>
</feature>
<organism evidence="2 3">
    <name type="scientific">Rhodanobacter geophilus</name>
    <dbReference type="NCBI Taxonomy" id="3162488"/>
    <lineage>
        <taxon>Bacteria</taxon>
        <taxon>Pseudomonadati</taxon>
        <taxon>Pseudomonadota</taxon>
        <taxon>Gammaproteobacteria</taxon>
        <taxon>Lysobacterales</taxon>
        <taxon>Rhodanobacteraceae</taxon>
        <taxon>Rhodanobacter</taxon>
    </lineage>
</organism>
<evidence type="ECO:0000313" key="3">
    <source>
        <dbReference type="Proteomes" id="UP001556170"/>
    </source>
</evidence>
<keyword evidence="1" id="KW-0732">Signal</keyword>
<sequence length="109" mass="11408">MKPHALFTALALGTAASLATAPVHAQGNVCASFLCMAGKTQGKQNVAGCIAPVQAFFSPSLYIYDEEGIDWPATAMNRQQWLSQCPGSQGKNSGILTTIIAEYGMRASG</sequence>
<name>A0ABV3QSK9_9GAMM</name>
<protein>
    <recommendedName>
        <fullName evidence="4">Killer protein</fullName>
    </recommendedName>
</protein>
<evidence type="ECO:0000256" key="1">
    <source>
        <dbReference type="SAM" id="SignalP"/>
    </source>
</evidence>
<comment type="caution">
    <text evidence="2">The sequence shown here is derived from an EMBL/GenBank/DDBJ whole genome shotgun (WGS) entry which is preliminary data.</text>
</comment>
<feature type="chain" id="PRO_5045257182" description="Killer protein" evidence="1">
    <location>
        <begin position="26"/>
        <end position="109"/>
    </location>
</feature>
<accession>A0ABV3QSK9</accession>
<reference evidence="2 3" key="1">
    <citation type="submission" date="2024-06" db="EMBL/GenBank/DDBJ databases">
        <authorList>
            <person name="Woo H."/>
        </authorList>
    </citation>
    <scope>NUCLEOTIDE SEQUENCE [LARGE SCALE GENOMIC DNA]</scope>
    <source>
        <strain evidence="2 3">S2-g</strain>
    </source>
</reference>
<dbReference type="EMBL" id="JBFOHL010000016">
    <property type="protein sequence ID" value="MEW9625585.1"/>
    <property type="molecule type" value="Genomic_DNA"/>
</dbReference>